<dbReference type="RefSeq" id="WP_121100206.1">
    <property type="nucleotide sequence ID" value="NZ_RBII01000001.1"/>
</dbReference>
<dbReference type="EMBL" id="RBII01000001">
    <property type="protein sequence ID" value="RKQ72204.1"/>
    <property type="molecule type" value="Genomic_DNA"/>
</dbReference>
<keyword evidence="11" id="KW-1185">Reference proteome</keyword>
<dbReference type="GO" id="GO:0006508">
    <property type="term" value="P:proteolysis"/>
    <property type="evidence" value="ECO:0007669"/>
    <property type="project" value="UniProtKB-KW"/>
</dbReference>
<evidence type="ECO:0000256" key="1">
    <source>
        <dbReference type="ARBA" id="ARBA00022670"/>
    </source>
</evidence>
<keyword evidence="5" id="KW-0720">Serine protease</keyword>
<dbReference type="Proteomes" id="UP000282211">
    <property type="component" value="Unassembled WGS sequence"/>
</dbReference>
<evidence type="ECO:0000256" key="6">
    <source>
        <dbReference type="PIRSR" id="PIRSR611782-1"/>
    </source>
</evidence>
<dbReference type="InterPro" id="IPR001940">
    <property type="entry name" value="Peptidase_S1C"/>
</dbReference>
<dbReference type="SUPFAM" id="SSF50494">
    <property type="entry name" value="Trypsin-like serine proteases"/>
    <property type="match status" value="1"/>
</dbReference>
<comment type="caution">
    <text evidence="10">The sequence shown here is derived from an EMBL/GenBank/DDBJ whole genome shotgun (WGS) entry which is preliminary data.</text>
</comment>
<feature type="domain" description="PDZ" evidence="9">
    <location>
        <begin position="392"/>
        <end position="469"/>
    </location>
</feature>
<dbReference type="PANTHER" id="PTHR43343">
    <property type="entry name" value="PEPTIDASE S12"/>
    <property type="match status" value="1"/>
</dbReference>
<dbReference type="Pfam" id="PF13365">
    <property type="entry name" value="Trypsin_2"/>
    <property type="match status" value="1"/>
</dbReference>
<feature type="active site" description="Charge relay system" evidence="6">
    <location>
        <position position="223"/>
    </location>
</feature>
<name>A0A420WMF6_9PROT</name>
<keyword evidence="1 10" id="KW-0645">Protease</keyword>
<dbReference type="NCBIfam" id="TIGR02037">
    <property type="entry name" value="degP_htrA_DO"/>
    <property type="match status" value="1"/>
</dbReference>
<organism evidence="10 11">
    <name type="scientific">Litorimonas taeanensis</name>
    <dbReference type="NCBI Taxonomy" id="568099"/>
    <lineage>
        <taxon>Bacteria</taxon>
        <taxon>Pseudomonadati</taxon>
        <taxon>Pseudomonadota</taxon>
        <taxon>Alphaproteobacteria</taxon>
        <taxon>Maricaulales</taxon>
        <taxon>Robiginitomaculaceae</taxon>
    </lineage>
</organism>
<evidence type="ECO:0000313" key="11">
    <source>
        <dbReference type="Proteomes" id="UP000282211"/>
    </source>
</evidence>
<evidence type="ECO:0000256" key="2">
    <source>
        <dbReference type="ARBA" id="ARBA00022729"/>
    </source>
</evidence>
<feature type="signal peptide" evidence="8">
    <location>
        <begin position="1"/>
        <end position="21"/>
    </location>
</feature>
<evidence type="ECO:0000259" key="9">
    <source>
        <dbReference type="PROSITE" id="PS50106"/>
    </source>
</evidence>
<dbReference type="PANTHER" id="PTHR43343:SF3">
    <property type="entry name" value="PROTEASE DO-LIKE 8, CHLOROPLASTIC"/>
    <property type="match status" value="1"/>
</dbReference>
<feature type="active site" description="Charge relay system" evidence="6">
    <location>
        <position position="118"/>
    </location>
</feature>
<feature type="active site" description="Charge relay system" evidence="6">
    <location>
        <position position="148"/>
    </location>
</feature>
<dbReference type="Gene3D" id="2.30.42.10">
    <property type="match status" value="2"/>
</dbReference>
<feature type="domain" description="PDZ" evidence="9">
    <location>
        <begin position="293"/>
        <end position="333"/>
    </location>
</feature>
<keyword evidence="4" id="KW-0378">Hydrolase</keyword>
<dbReference type="Gene3D" id="2.40.10.120">
    <property type="match status" value="1"/>
</dbReference>
<dbReference type="InterPro" id="IPR036034">
    <property type="entry name" value="PDZ_sf"/>
</dbReference>
<dbReference type="InterPro" id="IPR011782">
    <property type="entry name" value="Pept_S1C_Do"/>
</dbReference>
<dbReference type="InParanoid" id="A0A420WMF6"/>
<dbReference type="Pfam" id="PF13180">
    <property type="entry name" value="PDZ_2"/>
    <property type="match status" value="1"/>
</dbReference>
<dbReference type="PROSITE" id="PS50106">
    <property type="entry name" value="PDZ"/>
    <property type="match status" value="2"/>
</dbReference>
<protein>
    <submittedName>
        <fullName evidence="10">Do/DeqQ family serine protease</fullName>
    </submittedName>
</protein>
<gene>
    <name evidence="10" type="ORF">DES40_1543</name>
</gene>
<dbReference type="SMART" id="SM00228">
    <property type="entry name" value="PDZ"/>
    <property type="match status" value="2"/>
</dbReference>
<dbReference type="PRINTS" id="PR00834">
    <property type="entry name" value="PROTEASES2C"/>
</dbReference>
<proteinExistence type="predicted"/>
<keyword evidence="2 8" id="KW-0732">Signal</keyword>
<evidence type="ECO:0000256" key="4">
    <source>
        <dbReference type="ARBA" id="ARBA00022801"/>
    </source>
</evidence>
<evidence type="ECO:0000256" key="3">
    <source>
        <dbReference type="ARBA" id="ARBA00022737"/>
    </source>
</evidence>
<dbReference type="GO" id="GO:0004252">
    <property type="term" value="F:serine-type endopeptidase activity"/>
    <property type="evidence" value="ECO:0007669"/>
    <property type="project" value="InterPro"/>
</dbReference>
<dbReference type="AlphaFoldDB" id="A0A420WMF6"/>
<dbReference type="InterPro" id="IPR001478">
    <property type="entry name" value="PDZ"/>
</dbReference>
<feature type="chain" id="PRO_5039626636" evidence="8">
    <location>
        <begin position="22"/>
        <end position="483"/>
    </location>
</feature>
<keyword evidence="3" id="KW-0677">Repeat</keyword>
<evidence type="ECO:0000256" key="5">
    <source>
        <dbReference type="ARBA" id="ARBA00022825"/>
    </source>
</evidence>
<accession>A0A420WMF6</accession>
<feature type="binding site" evidence="7">
    <location>
        <position position="118"/>
    </location>
    <ligand>
        <name>substrate</name>
    </ligand>
</feature>
<dbReference type="OrthoDB" id="9758917at2"/>
<evidence type="ECO:0000313" key="10">
    <source>
        <dbReference type="EMBL" id="RKQ72204.1"/>
    </source>
</evidence>
<feature type="binding site" evidence="7">
    <location>
        <begin position="221"/>
        <end position="223"/>
    </location>
    <ligand>
        <name>substrate</name>
    </ligand>
</feature>
<dbReference type="SUPFAM" id="SSF50156">
    <property type="entry name" value="PDZ domain-like"/>
    <property type="match status" value="2"/>
</dbReference>
<feature type="binding site" evidence="7">
    <location>
        <position position="148"/>
    </location>
    <ligand>
        <name>substrate</name>
    </ligand>
</feature>
<evidence type="ECO:0000256" key="8">
    <source>
        <dbReference type="SAM" id="SignalP"/>
    </source>
</evidence>
<sequence length="483" mass="51402">MKKSILSFLATALISSGTALSATLLSTTTAQAQFPVDLPDRVVPTSQAQVQLSYAPVVKQTAPAVVNVFTSRTVRSRGRSDFFEQMFGMRRAPQERVENSLGSGVIVRSNGIIVTNAHVVKGADELRVVLNDRREFPAEIIAQDEEIDVAVLRIDTKGERLPALAIQSAGEDLEIGDIVLAIGNPFGVGQTVTSGIVSAMGRTNVTDVSSFIQTDAAVNPGNSGGALVDLSGELVGVNTAIFSRSGGSNGIGFAIPSELVSRAVDSALTEGRIVRPWIGARTNAVDATMAAALGLDRSKGTVINEVLPGGPADRAGLEKGDVILSVDGTAVNDDSGLRFKLATLRKGDRADIVYFREGKERTIGVKTDIPQESPARDERKLEGYHPFDGATVVNMSPALGEELGFDPYLKGVMVLKVEGRSAANYNRLRPGDFLISLNGTDIDSTRQVESLLATIDVDEGWELSVDRNGRIGKLPTRYLPRTD</sequence>
<dbReference type="InterPro" id="IPR009003">
    <property type="entry name" value="Peptidase_S1_PA"/>
</dbReference>
<dbReference type="InterPro" id="IPR051201">
    <property type="entry name" value="Chloro_Bact_Ser_Proteases"/>
</dbReference>
<evidence type="ECO:0000256" key="7">
    <source>
        <dbReference type="PIRSR" id="PIRSR611782-2"/>
    </source>
</evidence>
<reference evidence="10 11" key="1">
    <citation type="submission" date="2018-10" db="EMBL/GenBank/DDBJ databases">
        <title>Genomic Encyclopedia of Type Strains, Phase IV (KMG-IV): sequencing the most valuable type-strain genomes for metagenomic binning, comparative biology and taxonomic classification.</title>
        <authorList>
            <person name="Goeker M."/>
        </authorList>
    </citation>
    <scope>NUCLEOTIDE SEQUENCE [LARGE SCALE GENOMIC DNA]</scope>
    <source>
        <strain evidence="10 11">DSM 22008</strain>
    </source>
</reference>